<proteinExistence type="predicted"/>
<dbReference type="AlphaFoldDB" id="D6TWK2"/>
<evidence type="ECO:0000313" key="1">
    <source>
        <dbReference type="EMBL" id="EFH84585.1"/>
    </source>
</evidence>
<gene>
    <name evidence="1" type="ORF">Krac_5661</name>
</gene>
<accession>D6TWK2</accession>
<protein>
    <submittedName>
        <fullName evidence="1">Uncharacterized protein</fullName>
    </submittedName>
</protein>
<dbReference type="Proteomes" id="UP000004508">
    <property type="component" value="Unassembled WGS sequence"/>
</dbReference>
<sequence length="108" mass="12386">MSISTLYRCMRSLEAIKNYAIAVDWNASSRALKPGSQEGLFERSLSPESSRCSRNSLHRANTRYYRFYDDCQFWSIIFTSSFEEVDGCDVNFSACALSEWVARIPGLF</sequence>
<dbReference type="InParanoid" id="D6TWK2"/>
<reference evidence="1 2" key="1">
    <citation type="journal article" date="2011" name="Stand. Genomic Sci.">
        <title>Non-contiguous finished genome sequence and contextual data of the filamentous soil bacterium Ktedonobacter racemifer type strain (SOSP1-21).</title>
        <authorList>
            <person name="Chang Y.J."/>
            <person name="Land M."/>
            <person name="Hauser L."/>
            <person name="Chertkov O."/>
            <person name="Del Rio T.G."/>
            <person name="Nolan M."/>
            <person name="Copeland A."/>
            <person name="Tice H."/>
            <person name="Cheng J.F."/>
            <person name="Lucas S."/>
            <person name="Han C."/>
            <person name="Goodwin L."/>
            <person name="Pitluck S."/>
            <person name="Ivanova N."/>
            <person name="Ovchinikova G."/>
            <person name="Pati A."/>
            <person name="Chen A."/>
            <person name="Palaniappan K."/>
            <person name="Mavromatis K."/>
            <person name="Liolios K."/>
            <person name="Brettin T."/>
            <person name="Fiebig A."/>
            <person name="Rohde M."/>
            <person name="Abt B."/>
            <person name="Goker M."/>
            <person name="Detter J.C."/>
            <person name="Woyke T."/>
            <person name="Bristow J."/>
            <person name="Eisen J.A."/>
            <person name="Markowitz V."/>
            <person name="Hugenholtz P."/>
            <person name="Kyrpides N.C."/>
            <person name="Klenk H.P."/>
            <person name="Lapidus A."/>
        </authorList>
    </citation>
    <scope>NUCLEOTIDE SEQUENCE [LARGE SCALE GENOMIC DNA]</scope>
    <source>
        <strain evidence="2">DSM 44963</strain>
    </source>
</reference>
<comment type="caution">
    <text evidence="1">The sequence shown here is derived from an EMBL/GenBank/DDBJ whole genome shotgun (WGS) entry which is preliminary data.</text>
</comment>
<keyword evidence="2" id="KW-1185">Reference proteome</keyword>
<dbReference type="EMBL" id="ADVG01000003">
    <property type="protein sequence ID" value="EFH84585.1"/>
    <property type="molecule type" value="Genomic_DNA"/>
</dbReference>
<name>D6TWK2_KTERA</name>
<evidence type="ECO:0000313" key="2">
    <source>
        <dbReference type="Proteomes" id="UP000004508"/>
    </source>
</evidence>
<organism evidence="1 2">
    <name type="scientific">Ktedonobacter racemifer DSM 44963</name>
    <dbReference type="NCBI Taxonomy" id="485913"/>
    <lineage>
        <taxon>Bacteria</taxon>
        <taxon>Bacillati</taxon>
        <taxon>Chloroflexota</taxon>
        <taxon>Ktedonobacteria</taxon>
        <taxon>Ktedonobacterales</taxon>
        <taxon>Ktedonobacteraceae</taxon>
        <taxon>Ktedonobacter</taxon>
    </lineage>
</organism>